<comment type="caution">
    <text evidence="7">The sequence shown here is derived from an EMBL/GenBank/DDBJ whole genome shotgun (WGS) entry which is preliminary data.</text>
</comment>
<dbReference type="InterPro" id="IPR028090">
    <property type="entry name" value="JAB_dom_prok"/>
</dbReference>
<evidence type="ECO:0000259" key="6">
    <source>
        <dbReference type="Pfam" id="PF14464"/>
    </source>
</evidence>
<dbReference type="Gene3D" id="3.40.140.10">
    <property type="entry name" value="Cytidine Deaminase, domain 2"/>
    <property type="match status" value="1"/>
</dbReference>
<evidence type="ECO:0000313" key="8">
    <source>
        <dbReference type="Proteomes" id="UP000782312"/>
    </source>
</evidence>
<sequence length="163" mass="18270">MRLTKEQAEMIGGHARAAYPDECCGVIVGPPAGESNGDPRRLRVHLLRNLQNEMHAKDPESYPRTARRAFLIDPFALERILREARERGEVLCAIFHSHPDEDAYFSREDRDAAVPFGDVPSYPEAAHIVMSVREGQVRGAKVFRWDAGAKDFVAGDLEVAERT</sequence>
<dbReference type="Pfam" id="PF14464">
    <property type="entry name" value="Prok-JAB"/>
    <property type="match status" value="1"/>
</dbReference>
<name>A0A932I2V3_UNCTE</name>
<reference evidence="7" key="1">
    <citation type="submission" date="2020-07" db="EMBL/GenBank/DDBJ databases">
        <title>Huge and variable diversity of episymbiotic CPR bacteria and DPANN archaea in groundwater ecosystems.</title>
        <authorList>
            <person name="He C.Y."/>
            <person name="Keren R."/>
            <person name="Whittaker M."/>
            <person name="Farag I.F."/>
            <person name="Doudna J."/>
            <person name="Cate J.H.D."/>
            <person name="Banfield J.F."/>
        </authorList>
    </citation>
    <scope>NUCLEOTIDE SEQUENCE</scope>
    <source>
        <strain evidence="7">NC_groundwater_763_Ag_S-0.2um_68_21</strain>
    </source>
</reference>
<keyword evidence="3" id="KW-0378">Hydrolase</keyword>
<keyword evidence="5" id="KW-0482">Metalloprotease</keyword>
<evidence type="ECO:0000256" key="4">
    <source>
        <dbReference type="ARBA" id="ARBA00022833"/>
    </source>
</evidence>
<protein>
    <submittedName>
        <fullName evidence="7">Mov34/MPN/PAD-1 family protein</fullName>
    </submittedName>
</protein>
<evidence type="ECO:0000256" key="2">
    <source>
        <dbReference type="ARBA" id="ARBA00022723"/>
    </source>
</evidence>
<keyword evidence="2" id="KW-0479">Metal-binding</keyword>
<gene>
    <name evidence="7" type="ORF">HYZ11_14940</name>
</gene>
<dbReference type="SUPFAM" id="SSF102712">
    <property type="entry name" value="JAB1/MPN domain"/>
    <property type="match status" value="1"/>
</dbReference>
<keyword evidence="1" id="KW-0645">Protease</keyword>
<dbReference type="PANTHER" id="PTHR34858">
    <property type="entry name" value="CYSO-CYSTEINE PEPTIDASE"/>
    <property type="match status" value="1"/>
</dbReference>
<dbReference type="PANTHER" id="PTHR34858:SF1">
    <property type="entry name" value="CYSO-CYSTEINE PEPTIDASE"/>
    <property type="match status" value="1"/>
</dbReference>
<accession>A0A932I2V3</accession>
<evidence type="ECO:0000256" key="3">
    <source>
        <dbReference type="ARBA" id="ARBA00022801"/>
    </source>
</evidence>
<organism evidence="7 8">
    <name type="scientific">Tectimicrobiota bacterium</name>
    <dbReference type="NCBI Taxonomy" id="2528274"/>
    <lineage>
        <taxon>Bacteria</taxon>
        <taxon>Pseudomonadati</taxon>
        <taxon>Nitrospinota/Tectimicrobiota group</taxon>
        <taxon>Candidatus Tectimicrobiota</taxon>
    </lineage>
</organism>
<evidence type="ECO:0000256" key="5">
    <source>
        <dbReference type="ARBA" id="ARBA00023049"/>
    </source>
</evidence>
<feature type="domain" description="JAB" evidence="6">
    <location>
        <begin position="11"/>
        <end position="129"/>
    </location>
</feature>
<dbReference type="EMBL" id="JACPUR010000035">
    <property type="protein sequence ID" value="MBI3128900.1"/>
    <property type="molecule type" value="Genomic_DNA"/>
</dbReference>
<dbReference type="Proteomes" id="UP000782312">
    <property type="component" value="Unassembled WGS sequence"/>
</dbReference>
<evidence type="ECO:0000256" key="1">
    <source>
        <dbReference type="ARBA" id="ARBA00022670"/>
    </source>
</evidence>
<dbReference type="InterPro" id="IPR051929">
    <property type="entry name" value="VirAsm_ModProt"/>
</dbReference>
<dbReference type="GO" id="GO:0008270">
    <property type="term" value="F:zinc ion binding"/>
    <property type="evidence" value="ECO:0007669"/>
    <property type="project" value="TreeGrafter"/>
</dbReference>
<keyword evidence="4" id="KW-0862">Zinc</keyword>
<dbReference type="AlphaFoldDB" id="A0A932I2V3"/>
<proteinExistence type="predicted"/>
<evidence type="ECO:0000313" key="7">
    <source>
        <dbReference type="EMBL" id="MBI3128900.1"/>
    </source>
</evidence>
<dbReference type="GO" id="GO:0008235">
    <property type="term" value="F:metalloexopeptidase activity"/>
    <property type="evidence" value="ECO:0007669"/>
    <property type="project" value="TreeGrafter"/>
</dbReference>
<dbReference type="GO" id="GO:0006508">
    <property type="term" value="P:proteolysis"/>
    <property type="evidence" value="ECO:0007669"/>
    <property type="project" value="UniProtKB-KW"/>
</dbReference>